<dbReference type="Gene3D" id="3.10.180.10">
    <property type="entry name" value="2,3-Dihydroxybiphenyl 1,2-Dioxygenase, domain 1"/>
    <property type="match status" value="1"/>
</dbReference>
<name>A0A2I6S9X4_9RHOO</name>
<dbReference type="Gene3D" id="3.30.720.110">
    <property type="match status" value="1"/>
</dbReference>
<dbReference type="Pfam" id="PF06983">
    <property type="entry name" value="3-dmu-9_3-mt"/>
    <property type="match status" value="2"/>
</dbReference>
<dbReference type="CDD" id="cd06588">
    <property type="entry name" value="PhnB_like"/>
    <property type="match status" value="2"/>
</dbReference>
<dbReference type="PANTHER" id="PTHR33990">
    <property type="entry name" value="PROTEIN YJDN-RELATED"/>
    <property type="match status" value="1"/>
</dbReference>
<dbReference type="OrthoDB" id="5293819at2"/>
<dbReference type="AlphaFoldDB" id="A0A2I6S9X4"/>
<protein>
    <submittedName>
        <fullName evidence="2">VOC family protein</fullName>
    </submittedName>
</protein>
<dbReference type="Gene3D" id="3.30.720.100">
    <property type="match status" value="1"/>
</dbReference>
<dbReference type="RefSeq" id="WP_102248104.1">
    <property type="nucleotide sequence ID" value="NZ_CP025682.1"/>
</dbReference>
<accession>A0A2I6S9X4</accession>
<sequence length="300" mass="32886">MNRIVPCLWFDGAAEDAANLYASIFRNASRGRVARYGEAGHDIHGQPAGSVMTVEFALDGYQLLGLNGGPLFRFTPAISFFAMFETAQEVDAAWAALSEGGSVLMPLDAYPWSPRYGWLNDRYGVSWQIALGKRADIGQPIAPALLFVGEQCGRAEEALEHYTSVFPDSRVEGILRHDGSGPDAAGTVMHAQCYLGGETFMLMDSAHPHDFGFSEATSLIVNCDTQDEIDHYWNALSAVPEAEQCGWLKDRFGVSWQIVPRMLPELLTDLDRQKAERTMQALLGMKKLDIAALERAHAGG</sequence>
<dbReference type="InterPro" id="IPR028973">
    <property type="entry name" value="PhnB-like"/>
</dbReference>
<evidence type="ECO:0000259" key="1">
    <source>
        <dbReference type="Pfam" id="PF06983"/>
    </source>
</evidence>
<keyword evidence="3" id="KW-1185">Reference proteome</keyword>
<dbReference type="Proteomes" id="UP000242205">
    <property type="component" value="Chromosome"/>
</dbReference>
<evidence type="ECO:0000313" key="3">
    <source>
        <dbReference type="Proteomes" id="UP000242205"/>
    </source>
</evidence>
<reference evidence="2 3" key="1">
    <citation type="submission" date="2018-01" db="EMBL/GenBank/DDBJ databases">
        <authorList>
            <person name="Fu G.-Y."/>
        </authorList>
    </citation>
    <scope>NUCLEOTIDE SEQUENCE [LARGE SCALE GENOMIC DNA]</scope>
    <source>
        <strain evidence="2 3">SY39</strain>
    </source>
</reference>
<organism evidence="2 3">
    <name type="scientific">Pseudazoarcus pumilus</name>
    <dbReference type="NCBI Taxonomy" id="2067960"/>
    <lineage>
        <taxon>Bacteria</taxon>
        <taxon>Pseudomonadati</taxon>
        <taxon>Pseudomonadota</taxon>
        <taxon>Betaproteobacteria</taxon>
        <taxon>Rhodocyclales</taxon>
        <taxon>Zoogloeaceae</taxon>
        <taxon>Pseudazoarcus</taxon>
    </lineage>
</organism>
<feature type="domain" description="PhnB-like" evidence="1">
    <location>
        <begin position="3"/>
        <end position="129"/>
    </location>
</feature>
<dbReference type="SUPFAM" id="SSF54593">
    <property type="entry name" value="Glyoxalase/Bleomycin resistance protein/Dihydroxybiphenyl dioxygenase"/>
    <property type="match status" value="2"/>
</dbReference>
<dbReference type="KEGG" id="atw:C0099_14595"/>
<dbReference type="InterPro" id="IPR029068">
    <property type="entry name" value="Glyas_Bleomycin-R_OHBP_Dase"/>
</dbReference>
<dbReference type="EMBL" id="CP025682">
    <property type="protein sequence ID" value="AUN96060.1"/>
    <property type="molecule type" value="Genomic_DNA"/>
</dbReference>
<proteinExistence type="predicted"/>
<evidence type="ECO:0000313" key="2">
    <source>
        <dbReference type="EMBL" id="AUN96060.1"/>
    </source>
</evidence>
<gene>
    <name evidence="2" type="ORF">C0099_14595</name>
</gene>
<feature type="domain" description="PhnB-like" evidence="1">
    <location>
        <begin position="141"/>
        <end position="259"/>
    </location>
</feature>